<gene>
    <name evidence="1" type="ORF">LCGC14_2898450</name>
</gene>
<proteinExistence type="predicted"/>
<comment type="caution">
    <text evidence="1">The sequence shown here is derived from an EMBL/GenBank/DDBJ whole genome shotgun (WGS) entry which is preliminary data.</text>
</comment>
<protein>
    <submittedName>
        <fullName evidence="1">Uncharacterized protein</fullName>
    </submittedName>
</protein>
<feature type="non-terminal residue" evidence="1">
    <location>
        <position position="109"/>
    </location>
</feature>
<name>A0A0F8XVK3_9ZZZZ</name>
<sequence>MLDGRRSVGEVWKACNDRLEDNAPTQGEVIQLLGQLYASNLLQADLPPDAEGLLRRHHKRRTREVQGYLMNLLFIRIPLFDPDAFLNRWVGILGQAFTKPALILWVALV</sequence>
<dbReference type="AlphaFoldDB" id="A0A0F8XVK3"/>
<accession>A0A0F8XVK3</accession>
<dbReference type="EMBL" id="LAZR01056993">
    <property type="protein sequence ID" value="KKK72978.1"/>
    <property type="molecule type" value="Genomic_DNA"/>
</dbReference>
<evidence type="ECO:0000313" key="1">
    <source>
        <dbReference type="EMBL" id="KKK72978.1"/>
    </source>
</evidence>
<reference evidence="1" key="1">
    <citation type="journal article" date="2015" name="Nature">
        <title>Complex archaea that bridge the gap between prokaryotes and eukaryotes.</title>
        <authorList>
            <person name="Spang A."/>
            <person name="Saw J.H."/>
            <person name="Jorgensen S.L."/>
            <person name="Zaremba-Niedzwiedzka K."/>
            <person name="Martijn J."/>
            <person name="Lind A.E."/>
            <person name="van Eijk R."/>
            <person name="Schleper C."/>
            <person name="Guy L."/>
            <person name="Ettema T.J."/>
        </authorList>
    </citation>
    <scope>NUCLEOTIDE SEQUENCE</scope>
</reference>
<organism evidence="1">
    <name type="scientific">marine sediment metagenome</name>
    <dbReference type="NCBI Taxonomy" id="412755"/>
    <lineage>
        <taxon>unclassified sequences</taxon>
        <taxon>metagenomes</taxon>
        <taxon>ecological metagenomes</taxon>
    </lineage>
</organism>